<dbReference type="PROSITE" id="PS51257">
    <property type="entry name" value="PROKAR_LIPOPROTEIN"/>
    <property type="match status" value="1"/>
</dbReference>
<keyword evidence="1" id="KW-0732">Signal</keyword>
<dbReference type="RefSeq" id="WP_241915096.1">
    <property type="nucleotide sequence ID" value="NZ_CP093326.1"/>
</dbReference>
<evidence type="ECO:0000256" key="1">
    <source>
        <dbReference type="SAM" id="SignalP"/>
    </source>
</evidence>
<feature type="chain" id="PRO_5046210471" evidence="1">
    <location>
        <begin position="26"/>
        <end position="159"/>
    </location>
</feature>
<organism evidence="2 3">
    <name type="scientific">Arthrobacter sulfonylureivorans</name>
    <dbReference type="NCBI Taxonomy" id="2486855"/>
    <lineage>
        <taxon>Bacteria</taxon>
        <taxon>Bacillati</taxon>
        <taxon>Actinomycetota</taxon>
        <taxon>Actinomycetes</taxon>
        <taxon>Micrococcales</taxon>
        <taxon>Micrococcaceae</taxon>
        <taxon>Arthrobacter</taxon>
    </lineage>
</organism>
<name>A0ABY3WAK2_9MICC</name>
<evidence type="ECO:0000313" key="3">
    <source>
        <dbReference type="Proteomes" id="UP000829069"/>
    </source>
</evidence>
<dbReference type="Proteomes" id="UP000829069">
    <property type="component" value="Chromosome"/>
</dbReference>
<dbReference type="EMBL" id="CP093326">
    <property type="protein sequence ID" value="UNK47335.1"/>
    <property type="molecule type" value="Genomic_DNA"/>
</dbReference>
<accession>A0ABY3WAK2</accession>
<reference evidence="2 3" key="1">
    <citation type="submission" date="2022-03" db="EMBL/GenBank/DDBJ databases">
        <title>Isotopic signatures of nitrous oxide derived from detoxification processes.</title>
        <authorList>
            <person name="Behrendt U."/>
            <person name="Buchen C."/>
            <person name="Well R."/>
            <person name="Ulrich A."/>
            <person name="Rohe L."/>
            <person name="Kolb S."/>
            <person name="Schloter M."/>
            <person name="Horn M.A."/>
            <person name="Augustin J."/>
        </authorList>
    </citation>
    <scope>NUCLEOTIDE SEQUENCE [LARGE SCALE GENOMIC DNA]</scope>
    <source>
        <strain evidence="2 3">S4-C24</strain>
    </source>
</reference>
<proteinExistence type="predicted"/>
<gene>
    <name evidence="2" type="ORF">MNQ99_08385</name>
</gene>
<protein>
    <submittedName>
        <fullName evidence="2">DUF3515 domain-containing protein</fullName>
    </submittedName>
</protein>
<feature type="signal peptide" evidence="1">
    <location>
        <begin position="1"/>
        <end position="25"/>
    </location>
</feature>
<evidence type="ECO:0000313" key="2">
    <source>
        <dbReference type="EMBL" id="UNK47335.1"/>
    </source>
</evidence>
<dbReference type="Pfam" id="PF12028">
    <property type="entry name" value="DUF3515"/>
    <property type="match status" value="1"/>
</dbReference>
<sequence length="159" mass="16903">MPRFISPRRTSVGLLGLATISLVSACSPVVTVDAAPDAANAGCAPMMVILPQYVADFPRRETSSQATAAWGDPSQVILRCGVQVPGPTTDQCVSVNDVDWVLREGENGYWTATTYGRTPATELIFKPDDVAESSVLMDLSAAASEIPQERKCLSISDTL</sequence>
<keyword evidence="3" id="KW-1185">Reference proteome</keyword>
<dbReference type="InterPro" id="IPR021903">
    <property type="entry name" value="DUF3515"/>
</dbReference>